<dbReference type="EMBL" id="ADBF01000216">
    <property type="protein sequence ID" value="EFE49263.1"/>
    <property type="molecule type" value="Genomic_DNA"/>
</dbReference>
<evidence type="ECO:0000256" key="1">
    <source>
        <dbReference type="SAM" id="MobiDB-lite"/>
    </source>
</evidence>
<feature type="region of interest" description="Disordered" evidence="1">
    <location>
        <begin position="1"/>
        <end position="47"/>
    </location>
</feature>
<proteinExistence type="predicted"/>
<comment type="caution">
    <text evidence="2">The sequence shown here is derived from an EMBL/GenBank/DDBJ whole genome shotgun (WGS) entry which is preliminary data.</text>
</comment>
<sequence length="47" mass="5184">MPIKTNSSAPPVIDKPQIDDRPSESRQTGSPPFRPRFQTALSFGCPQ</sequence>
<organism evidence="2 3">
    <name type="scientific">Neisseria elongata subsp. glycolytica ATCC 29315</name>
    <dbReference type="NCBI Taxonomy" id="546263"/>
    <lineage>
        <taxon>Bacteria</taxon>
        <taxon>Pseudomonadati</taxon>
        <taxon>Pseudomonadota</taxon>
        <taxon>Betaproteobacteria</taxon>
        <taxon>Neisseriales</taxon>
        <taxon>Neisseriaceae</taxon>
        <taxon>Neisseria</taxon>
    </lineage>
</organism>
<gene>
    <name evidence="2" type="ORF">NEIELOOT_02012</name>
</gene>
<accession>D4DSG7</accession>
<name>D4DSG7_NEIEG</name>
<dbReference type="AlphaFoldDB" id="D4DSG7"/>
<evidence type="ECO:0000313" key="2">
    <source>
        <dbReference type="EMBL" id="EFE49263.1"/>
    </source>
</evidence>
<dbReference type="Proteomes" id="UP000005536">
    <property type="component" value="Unassembled WGS sequence"/>
</dbReference>
<protein>
    <submittedName>
        <fullName evidence="2">Uncharacterized protein</fullName>
    </submittedName>
</protein>
<evidence type="ECO:0000313" key="3">
    <source>
        <dbReference type="Proteomes" id="UP000005536"/>
    </source>
</evidence>
<reference evidence="2 3" key="1">
    <citation type="submission" date="2010-02" db="EMBL/GenBank/DDBJ databases">
        <authorList>
            <person name="Weinstock G."/>
            <person name="Sodergren E."/>
            <person name="Clifton S."/>
            <person name="Fulton L."/>
            <person name="Fulton B."/>
            <person name="Courtney L."/>
            <person name="Fronick C."/>
            <person name="Harrison M."/>
            <person name="Strong C."/>
            <person name="Farmer C."/>
            <person name="Delahaunty K."/>
            <person name="Markovic C."/>
            <person name="Hall O."/>
            <person name="Minx P."/>
            <person name="Tomlinson C."/>
            <person name="Mitreva M."/>
            <person name="Nelson J."/>
            <person name="Hou S."/>
            <person name="Wollam A."/>
            <person name="Pepin K.H."/>
            <person name="Johnson M."/>
            <person name="Bhonagiri V."/>
            <person name="Zhang X."/>
            <person name="Suruliraj S."/>
            <person name="Warren W."/>
            <person name="Chinwalla A."/>
            <person name="Mardis E.R."/>
            <person name="Wilson R.K."/>
        </authorList>
    </citation>
    <scope>NUCLEOTIDE SEQUENCE [LARGE SCALE GENOMIC DNA]</scope>
    <source>
        <strain evidence="2 3">ATCC 29315</strain>
    </source>
</reference>